<sequence>MLVAFWVRARRQPKKTSHRIKSKLFSQQIANPQAQVRVIPHHPLQAIALLAIQVTVKQVRTRFLILIYMNIHIYTKYIKFIYNIITTNTPPPPPLLPPLLPPPFPHVSLFILSYLT</sequence>
<dbReference type="AlphaFoldDB" id="A0A1B0C6Z2"/>
<keyword evidence="2" id="KW-1185">Reference proteome</keyword>
<reference evidence="1" key="2">
    <citation type="submission" date="2020-05" db="UniProtKB">
        <authorList>
            <consortium name="EnsemblMetazoa"/>
        </authorList>
    </citation>
    <scope>IDENTIFICATION</scope>
    <source>
        <strain evidence="1">IAEA</strain>
    </source>
</reference>
<name>A0A1B0C6Z2_9MUSC</name>
<dbReference type="EnsemblMetazoa" id="GPPI050853-RA">
    <property type="protein sequence ID" value="GPPI050853-PA"/>
    <property type="gene ID" value="GPPI050853"/>
</dbReference>
<dbReference type="VEuPathDB" id="VectorBase:GPPI050853"/>
<protein>
    <submittedName>
        <fullName evidence="1">Uncharacterized protein</fullName>
    </submittedName>
</protein>
<evidence type="ECO:0000313" key="1">
    <source>
        <dbReference type="EnsemblMetazoa" id="GPPI050853-PA"/>
    </source>
</evidence>
<accession>A0A1B0C6Z2</accession>
<evidence type="ECO:0000313" key="2">
    <source>
        <dbReference type="Proteomes" id="UP000092460"/>
    </source>
</evidence>
<dbReference type="Proteomes" id="UP000092460">
    <property type="component" value="Unassembled WGS sequence"/>
</dbReference>
<organism evidence="1 2">
    <name type="scientific">Glossina palpalis gambiensis</name>
    <dbReference type="NCBI Taxonomy" id="67801"/>
    <lineage>
        <taxon>Eukaryota</taxon>
        <taxon>Metazoa</taxon>
        <taxon>Ecdysozoa</taxon>
        <taxon>Arthropoda</taxon>
        <taxon>Hexapoda</taxon>
        <taxon>Insecta</taxon>
        <taxon>Pterygota</taxon>
        <taxon>Neoptera</taxon>
        <taxon>Endopterygota</taxon>
        <taxon>Diptera</taxon>
        <taxon>Brachycera</taxon>
        <taxon>Muscomorpha</taxon>
        <taxon>Hippoboscoidea</taxon>
        <taxon>Glossinidae</taxon>
        <taxon>Glossina</taxon>
    </lineage>
</organism>
<reference evidence="2" key="1">
    <citation type="submission" date="2015-01" db="EMBL/GenBank/DDBJ databases">
        <authorList>
            <person name="Aksoy S."/>
            <person name="Warren W."/>
            <person name="Wilson R.K."/>
        </authorList>
    </citation>
    <scope>NUCLEOTIDE SEQUENCE [LARGE SCALE GENOMIC DNA]</scope>
    <source>
        <strain evidence="2">IAEA</strain>
    </source>
</reference>
<proteinExistence type="predicted"/>
<dbReference type="EMBL" id="JXJN01027275">
    <property type="status" value="NOT_ANNOTATED_CDS"/>
    <property type="molecule type" value="Genomic_DNA"/>
</dbReference>